<accession>A0A069PM89</accession>
<keyword evidence="2" id="KW-1185">Reference proteome</keyword>
<reference evidence="1 2" key="1">
    <citation type="submission" date="2014-03" db="EMBL/GenBank/DDBJ databases">
        <title>Draft Genome Sequences of Four Burkholderia Strains.</title>
        <authorList>
            <person name="Liu X.Y."/>
            <person name="Li C.X."/>
            <person name="Xu J.H."/>
        </authorList>
    </citation>
    <scope>NUCLEOTIDE SEQUENCE [LARGE SCALE GENOMIC DNA]</scope>
    <source>
        <strain evidence="1 2">DSM 50014</strain>
    </source>
</reference>
<gene>
    <name evidence="1" type="ORF">BG61_16735</name>
</gene>
<comment type="caution">
    <text evidence="1">The sequence shown here is derived from an EMBL/GenBank/DDBJ whole genome shotgun (WGS) entry which is preliminary data.</text>
</comment>
<dbReference type="Proteomes" id="UP000027466">
    <property type="component" value="Unassembled WGS sequence"/>
</dbReference>
<evidence type="ECO:0000313" key="2">
    <source>
        <dbReference type="Proteomes" id="UP000027466"/>
    </source>
</evidence>
<evidence type="ECO:0000313" key="1">
    <source>
        <dbReference type="EMBL" id="KDR41542.1"/>
    </source>
</evidence>
<proteinExistence type="predicted"/>
<dbReference type="EMBL" id="JFHC01000026">
    <property type="protein sequence ID" value="KDR41542.1"/>
    <property type="molecule type" value="Genomic_DNA"/>
</dbReference>
<dbReference type="AlphaFoldDB" id="A0A069PM89"/>
<sequence length="148" mass="15989">MANVPVVAQGVLNRVRCSVIVPSNPALNITAPFMGRSFARIEFEGDFVQQIETGTGAVRSPEPFVMATISVGLLRTQALASNWMMQAQTNGFLGDVTIHSDTAAFQPITINEAVLRHLDPGAFDGTDPIVRVTVRGTFPINADMWNFA</sequence>
<dbReference type="STRING" id="60547.GCA_000751215_06354"/>
<protein>
    <submittedName>
        <fullName evidence="1">Uncharacterized protein</fullName>
    </submittedName>
</protein>
<name>A0A069PM89_9BURK</name>
<organism evidence="1 2">
    <name type="scientific">Caballeronia glathei</name>
    <dbReference type="NCBI Taxonomy" id="60547"/>
    <lineage>
        <taxon>Bacteria</taxon>
        <taxon>Pseudomonadati</taxon>
        <taxon>Pseudomonadota</taxon>
        <taxon>Betaproteobacteria</taxon>
        <taxon>Burkholderiales</taxon>
        <taxon>Burkholderiaceae</taxon>
        <taxon>Caballeronia</taxon>
    </lineage>
</organism>